<protein>
    <recommendedName>
        <fullName evidence="5">Extensin</fullName>
    </recommendedName>
</protein>
<evidence type="ECO:0000313" key="3">
    <source>
        <dbReference type="EMBL" id="MFF1276527.1"/>
    </source>
</evidence>
<feature type="compositionally biased region" description="Gly residues" evidence="1">
    <location>
        <begin position="320"/>
        <end position="331"/>
    </location>
</feature>
<feature type="compositionally biased region" description="Gly residues" evidence="1">
    <location>
        <begin position="299"/>
        <end position="308"/>
    </location>
</feature>
<keyword evidence="2" id="KW-0472">Membrane</keyword>
<feature type="compositionally biased region" description="Low complexity" evidence="1">
    <location>
        <begin position="206"/>
        <end position="222"/>
    </location>
</feature>
<feature type="compositionally biased region" description="Basic and acidic residues" evidence="1">
    <location>
        <begin position="71"/>
        <end position="84"/>
    </location>
</feature>
<name>A0ABW6QBL6_9ACTN</name>
<comment type="caution">
    <text evidence="3">The sequence shown here is derived from an EMBL/GenBank/DDBJ whole genome shotgun (WGS) entry which is preliminary data.</text>
</comment>
<feature type="region of interest" description="Disordered" evidence="1">
    <location>
        <begin position="1"/>
        <end position="32"/>
    </location>
</feature>
<feature type="compositionally biased region" description="Basic and acidic residues" evidence="1">
    <location>
        <begin position="1"/>
        <end position="14"/>
    </location>
</feature>
<feature type="compositionally biased region" description="Basic and acidic residues" evidence="1">
    <location>
        <begin position="239"/>
        <end position="250"/>
    </location>
</feature>
<feature type="compositionally biased region" description="Basic and acidic residues" evidence="1">
    <location>
        <begin position="309"/>
        <end position="319"/>
    </location>
</feature>
<feature type="region of interest" description="Disordered" evidence="1">
    <location>
        <begin position="140"/>
        <end position="226"/>
    </location>
</feature>
<dbReference type="Proteomes" id="UP001601627">
    <property type="component" value="Unassembled WGS sequence"/>
</dbReference>
<feature type="compositionally biased region" description="Low complexity" evidence="1">
    <location>
        <begin position="182"/>
        <end position="191"/>
    </location>
</feature>
<keyword evidence="2" id="KW-1133">Transmembrane helix</keyword>
<sequence>MADEQDRWLDRGTAERLLNGEPPEAADPATRDQAERLAGTLRALSGPPPSADGELPGEAAALAAFRASRAERQVRAGADRDTAHHAGTKASGPGPVRVGAARGDRSGTADGPRPWRPLRLGLAAALVAGMVGGAAVLAGAGVLPTPSDETRSGPAASVTATATHPERPLPSSPPGDGGATPGGAHSESAAGRGEDGSDARGDGDADAPGKPGPDAGDPAARSGRGGKLIASACRAWREGKQLNGERKRLLENAAGGPSRVGGYCAHALSAEDTEDTKDTNGAGGAERTGEAKDADDTGSGAGNGTGEGTGKDQGGDDGKGNGSGGSEGQGQGRDRGADKGGSGQPDHGNAPGNRP</sequence>
<evidence type="ECO:0008006" key="5">
    <source>
        <dbReference type="Google" id="ProtNLM"/>
    </source>
</evidence>
<keyword evidence="4" id="KW-1185">Reference proteome</keyword>
<organism evidence="3 4">
    <name type="scientific">Streptomyces marokkonensis</name>
    <dbReference type="NCBI Taxonomy" id="324855"/>
    <lineage>
        <taxon>Bacteria</taxon>
        <taxon>Bacillati</taxon>
        <taxon>Actinomycetota</taxon>
        <taxon>Actinomycetes</taxon>
        <taxon>Kitasatosporales</taxon>
        <taxon>Streptomycetaceae</taxon>
        <taxon>Streptomyces</taxon>
    </lineage>
</organism>
<dbReference type="EMBL" id="JBHVZQ010000024">
    <property type="protein sequence ID" value="MFF1276527.1"/>
    <property type="molecule type" value="Genomic_DNA"/>
</dbReference>
<accession>A0ABW6QBL6</accession>
<keyword evidence="2" id="KW-0812">Transmembrane</keyword>
<feature type="compositionally biased region" description="Basic and acidic residues" evidence="1">
    <location>
        <begin position="192"/>
        <end position="203"/>
    </location>
</feature>
<evidence type="ECO:0000256" key="2">
    <source>
        <dbReference type="SAM" id="Phobius"/>
    </source>
</evidence>
<dbReference type="RefSeq" id="WP_388237755.1">
    <property type="nucleotide sequence ID" value="NZ_JBHVZQ010000024.1"/>
</dbReference>
<gene>
    <name evidence="3" type="ORF">ACFVZC_24475</name>
</gene>
<reference evidence="3 4" key="1">
    <citation type="submission" date="2024-09" db="EMBL/GenBank/DDBJ databases">
        <title>The Natural Products Discovery Center: Release of the First 8490 Sequenced Strains for Exploring Actinobacteria Biosynthetic Diversity.</title>
        <authorList>
            <person name="Kalkreuter E."/>
            <person name="Kautsar S.A."/>
            <person name="Yang D."/>
            <person name="Bader C.D."/>
            <person name="Teijaro C.N."/>
            <person name="Fluegel L."/>
            <person name="Davis C.M."/>
            <person name="Simpson J.R."/>
            <person name="Lauterbach L."/>
            <person name="Steele A.D."/>
            <person name="Gui C."/>
            <person name="Meng S."/>
            <person name="Li G."/>
            <person name="Viehrig K."/>
            <person name="Ye F."/>
            <person name="Su P."/>
            <person name="Kiefer A.F."/>
            <person name="Nichols A."/>
            <person name="Cepeda A.J."/>
            <person name="Yan W."/>
            <person name="Fan B."/>
            <person name="Jiang Y."/>
            <person name="Adhikari A."/>
            <person name="Zheng C.-J."/>
            <person name="Schuster L."/>
            <person name="Cowan T.M."/>
            <person name="Smanski M.J."/>
            <person name="Chevrette M.G."/>
            <person name="De Carvalho L.P.S."/>
            <person name="Shen B."/>
        </authorList>
    </citation>
    <scope>NUCLEOTIDE SEQUENCE [LARGE SCALE GENOMIC DNA]</scope>
    <source>
        <strain evidence="3 4">NPDC058328</strain>
    </source>
</reference>
<feature type="region of interest" description="Disordered" evidence="1">
    <location>
        <begin position="71"/>
        <end position="116"/>
    </location>
</feature>
<proteinExistence type="predicted"/>
<evidence type="ECO:0000256" key="1">
    <source>
        <dbReference type="SAM" id="MobiDB-lite"/>
    </source>
</evidence>
<feature type="transmembrane region" description="Helical" evidence="2">
    <location>
        <begin position="120"/>
        <end position="143"/>
    </location>
</feature>
<feature type="region of interest" description="Disordered" evidence="1">
    <location>
        <begin position="239"/>
        <end position="355"/>
    </location>
</feature>
<evidence type="ECO:0000313" key="4">
    <source>
        <dbReference type="Proteomes" id="UP001601627"/>
    </source>
</evidence>